<organism evidence="8 9">
    <name type="scientific">Yinghuangia aomiensis</name>
    <dbReference type="NCBI Taxonomy" id="676205"/>
    <lineage>
        <taxon>Bacteria</taxon>
        <taxon>Bacillati</taxon>
        <taxon>Actinomycetota</taxon>
        <taxon>Actinomycetes</taxon>
        <taxon>Kitasatosporales</taxon>
        <taxon>Streptomycetaceae</taxon>
        <taxon>Yinghuangia</taxon>
    </lineage>
</organism>
<dbReference type="Pfam" id="PF01565">
    <property type="entry name" value="FAD_binding_4"/>
    <property type="match status" value="1"/>
</dbReference>
<dbReference type="PANTHER" id="PTHR42973:SF39">
    <property type="entry name" value="FAD-BINDING PCMH-TYPE DOMAIN-CONTAINING PROTEIN"/>
    <property type="match status" value="1"/>
</dbReference>
<evidence type="ECO:0000256" key="2">
    <source>
        <dbReference type="ARBA" id="ARBA00005466"/>
    </source>
</evidence>
<evidence type="ECO:0000313" key="9">
    <source>
        <dbReference type="Proteomes" id="UP001500466"/>
    </source>
</evidence>
<dbReference type="Gene3D" id="3.30.465.10">
    <property type="match status" value="1"/>
</dbReference>
<keyword evidence="4" id="KW-0274">FAD</keyword>
<evidence type="ECO:0000256" key="6">
    <source>
        <dbReference type="SAM" id="MobiDB-lite"/>
    </source>
</evidence>
<dbReference type="InterPro" id="IPR006311">
    <property type="entry name" value="TAT_signal"/>
</dbReference>
<dbReference type="InterPro" id="IPR016169">
    <property type="entry name" value="FAD-bd_PCMH_sub2"/>
</dbReference>
<evidence type="ECO:0000259" key="7">
    <source>
        <dbReference type="PROSITE" id="PS51387"/>
    </source>
</evidence>
<dbReference type="SUPFAM" id="SSF56176">
    <property type="entry name" value="FAD-binding/transporter-associated domain-like"/>
    <property type="match status" value="1"/>
</dbReference>
<dbReference type="RefSeq" id="WP_345679920.1">
    <property type="nucleotide sequence ID" value="NZ_BAABHS010000037.1"/>
</dbReference>
<name>A0ABP9I6J4_9ACTN</name>
<feature type="domain" description="FAD-binding PCMH-type" evidence="7">
    <location>
        <begin position="68"/>
        <end position="252"/>
    </location>
</feature>
<evidence type="ECO:0000313" key="8">
    <source>
        <dbReference type="EMBL" id="GAA4989522.1"/>
    </source>
</evidence>
<dbReference type="InterPro" id="IPR050416">
    <property type="entry name" value="FAD-linked_Oxidoreductase"/>
</dbReference>
<comment type="similarity">
    <text evidence="2">Belongs to the oxygen-dependent FAD-linked oxidoreductase family.</text>
</comment>
<dbReference type="Pfam" id="PF08031">
    <property type="entry name" value="BBE"/>
    <property type="match status" value="1"/>
</dbReference>
<dbReference type="PANTHER" id="PTHR42973">
    <property type="entry name" value="BINDING OXIDOREDUCTASE, PUTATIVE (AFU_ORTHOLOGUE AFUA_1G17690)-RELATED"/>
    <property type="match status" value="1"/>
</dbReference>
<evidence type="ECO:0000256" key="5">
    <source>
        <dbReference type="ARBA" id="ARBA00023002"/>
    </source>
</evidence>
<keyword evidence="9" id="KW-1185">Reference proteome</keyword>
<dbReference type="InterPro" id="IPR036318">
    <property type="entry name" value="FAD-bd_PCMH-like_sf"/>
</dbReference>
<protein>
    <submittedName>
        <fullName evidence="8">FAD-binding oxidoreductase</fullName>
    </submittedName>
</protein>
<comment type="cofactor">
    <cofactor evidence="1">
        <name>FAD</name>
        <dbReference type="ChEBI" id="CHEBI:57692"/>
    </cofactor>
</comment>
<reference evidence="9" key="1">
    <citation type="journal article" date="2019" name="Int. J. Syst. Evol. Microbiol.">
        <title>The Global Catalogue of Microorganisms (GCM) 10K type strain sequencing project: providing services to taxonomists for standard genome sequencing and annotation.</title>
        <authorList>
            <consortium name="The Broad Institute Genomics Platform"/>
            <consortium name="The Broad Institute Genome Sequencing Center for Infectious Disease"/>
            <person name="Wu L."/>
            <person name="Ma J."/>
        </authorList>
    </citation>
    <scope>NUCLEOTIDE SEQUENCE [LARGE SCALE GENOMIC DNA]</scope>
    <source>
        <strain evidence="9">JCM 17986</strain>
    </source>
</reference>
<evidence type="ECO:0000256" key="4">
    <source>
        <dbReference type="ARBA" id="ARBA00022827"/>
    </source>
</evidence>
<dbReference type="InterPro" id="IPR006094">
    <property type="entry name" value="Oxid_FAD_bind_N"/>
</dbReference>
<keyword evidence="3" id="KW-0285">Flavoprotein</keyword>
<evidence type="ECO:0000256" key="3">
    <source>
        <dbReference type="ARBA" id="ARBA00022630"/>
    </source>
</evidence>
<dbReference type="InterPro" id="IPR016166">
    <property type="entry name" value="FAD-bd_PCMH"/>
</dbReference>
<gene>
    <name evidence="8" type="ORF">GCM10023205_70830</name>
</gene>
<dbReference type="PROSITE" id="PS51318">
    <property type="entry name" value="TAT"/>
    <property type="match status" value="1"/>
</dbReference>
<sequence length="553" mass="61120">MQNGVSRRGLLSAAGAVVGGVTLGASGAGPAVADPVRVPSARPVDDSGLHVLPGDGRYETLSQGFNQRWTSDPRYIQLVTDDDNAVAAVREALERGLRPTVRSGGHCYEDFVENTGGAILDVSSMKGVYRTKDKYGRSAYCVESGATNWDVYTALFRKFGVTIPAGSCYSVGAGGHICGGGYGIMSRRDGLTVDYLVQVDVVTVKDGRVEVTAAHRSDPEHSDTANLFWAHTGGGGGNFGVVMRYYFSEELPKPPPRMWLSSIAWPWADLVNRPDDFERLLRNFGEFFAAHSGPDEQVYNQLFSILKLPHKTNGNVVVSSQWVAEDVAPLDAYLRALESGLTTGSMMQVSEVGGTFLPLPEKRRRMPWLQATQTLNGSGPNQRGKYKSAYHRKPFTDDQIAAMWTWLTRDDPGVDLTQTLVQIDSYGCRVNAVAPRATAVPQRDSCMKLQYQSYWTDPAQDSAHVEFLRGFYTDVYADTDGVPEISDAEHDRTTDGAYVNYPDVDLGIATDPAPRYPHLYYKDNYPRLQRTKTIWDPQNRFHHKQSIVPIRRS</sequence>
<dbReference type="EMBL" id="BAABHS010000037">
    <property type="protein sequence ID" value="GAA4989522.1"/>
    <property type="molecule type" value="Genomic_DNA"/>
</dbReference>
<dbReference type="Proteomes" id="UP001500466">
    <property type="component" value="Unassembled WGS sequence"/>
</dbReference>
<comment type="caution">
    <text evidence="8">The sequence shown here is derived from an EMBL/GenBank/DDBJ whole genome shotgun (WGS) entry which is preliminary data.</text>
</comment>
<evidence type="ECO:0000256" key="1">
    <source>
        <dbReference type="ARBA" id="ARBA00001974"/>
    </source>
</evidence>
<feature type="region of interest" description="Disordered" evidence="6">
    <location>
        <begin position="29"/>
        <end position="49"/>
    </location>
</feature>
<dbReference type="InterPro" id="IPR012951">
    <property type="entry name" value="BBE"/>
</dbReference>
<dbReference type="Gene3D" id="3.40.462.20">
    <property type="match status" value="1"/>
</dbReference>
<proteinExistence type="inferred from homology"/>
<accession>A0ABP9I6J4</accession>
<dbReference type="PROSITE" id="PS51387">
    <property type="entry name" value="FAD_PCMH"/>
    <property type="match status" value="1"/>
</dbReference>
<keyword evidence="5" id="KW-0560">Oxidoreductase</keyword>